<feature type="domain" description="PPIase FKBP-type" evidence="6">
    <location>
        <begin position="47"/>
        <end position="132"/>
    </location>
</feature>
<protein>
    <recommendedName>
        <fullName evidence="5">Peptidyl-prolyl cis-trans isomerase</fullName>
        <ecNumber evidence="5">5.2.1.8</ecNumber>
    </recommendedName>
</protein>
<accession>A0ABQ5YWW0</accession>
<dbReference type="EMBL" id="BSOJ01000021">
    <property type="protein sequence ID" value="GLR26987.1"/>
    <property type="molecule type" value="Genomic_DNA"/>
</dbReference>
<proteinExistence type="inferred from homology"/>
<dbReference type="PANTHER" id="PTHR10516:SF443">
    <property type="entry name" value="FK506-BINDING PROTEIN 59-RELATED"/>
    <property type="match status" value="1"/>
</dbReference>
<comment type="catalytic activity">
    <reaction evidence="1 4 5">
        <text>[protein]-peptidylproline (omega=180) = [protein]-peptidylproline (omega=0)</text>
        <dbReference type="Rhea" id="RHEA:16237"/>
        <dbReference type="Rhea" id="RHEA-COMP:10747"/>
        <dbReference type="Rhea" id="RHEA-COMP:10748"/>
        <dbReference type="ChEBI" id="CHEBI:83833"/>
        <dbReference type="ChEBI" id="CHEBI:83834"/>
        <dbReference type="EC" id="5.2.1.8"/>
    </reaction>
</comment>
<dbReference type="InterPro" id="IPR050689">
    <property type="entry name" value="FKBP-type_PPIase"/>
</dbReference>
<dbReference type="PROSITE" id="PS50059">
    <property type="entry name" value="FKBP_PPIASE"/>
    <property type="match status" value="1"/>
</dbReference>
<dbReference type="Proteomes" id="UP001156664">
    <property type="component" value="Unassembled WGS sequence"/>
</dbReference>
<evidence type="ECO:0000256" key="2">
    <source>
        <dbReference type="ARBA" id="ARBA00023110"/>
    </source>
</evidence>
<keyword evidence="8" id="KW-1185">Reference proteome</keyword>
<comment type="similarity">
    <text evidence="5">Belongs to the FKBP-type PPIase family.</text>
</comment>
<dbReference type="Pfam" id="PF00254">
    <property type="entry name" value="FKBP_C"/>
    <property type="match status" value="1"/>
</dbReference>
<evidence type="ECO:0000313" key="7">
    <source>
        <dbReference type="EMBL" id="GLR26987.1"/>
    </source>
</evidence>
<dbReference type="PANTHER" id="PTHR10516">
    <property type="entry name" value="PEPTIDYL-PROLYL CIS-TRANS ISOMERASE"/>
    <property type="match status" value="1"/>
</dbReference>
<keyword evidence="3 4" id="KW-0413">Isomerase</keyword>
<reference evidence="8" key="1">
    <citation type="journal article" date="2019" name="Int. J. Syst. Evol. Microbiol.">
        <title>The Global Catalogue of Microorganisms (GCM) 10K type strain sequencing project: providing services to taxonomists for standard genome sequencing and annotation.</title>
        <authorList>
            <consortium name="The Broad Institute Genomics Platform"/>
            <consortium name="The Broad Institute Genome Sequencing Center for Infectious Disease"/>
            <person name="Wu L."/>
            <person name="Ma J."/>
        </authorList>
    </citation>
    <scope>NUCLEOTIDE SEQUENCE [LARGE SCALE GENOMIC DNA]</scope>
    <source>
        <strain evidence="8">NBRC 105857</strain>
    </source>
</reference>
<organism evidence="7 8">
    <name type="scientific">Limnobacter litoralis</name>
    <dbReference type="NCBI Taxonomy" id="481366"/>
    <lineage>
        <taxon>Bacteria</taxon>
        <taxon>Pseudomonadati</taxon>
        <taxon>Pseudomonadota</taxon>
        <taxon>Betaproteobacteria</taxon>
        <taxon>Burkholderiales</taxon>
        <taxon>Burkholderiaceae</taxon>
        <taxon>Limnobacter</taxon>
    </lineage>
</organism>
<evidence type="ECO:0000256" key="4">
    <source>
        <dbReference type="PROSITE-ProRule" id="PRU00277"/>
    </source>
</evidence>
<dbReference type="InterPro" id="IPR046357">
    <property type="entry name" value="PPIase_dom_sf"/>
</dbReference>
<name>A0ABQ5YWW0_9BURK</name>
<keyword evidence="2 4" id="KW-0697">Rotamase</keyword>
<dbReference type="Gene3D" id="3.10.50.40">
    <property type="match status" value="1"/>
</dbReference>
<evidence type="ECO:0000313" key="8">
    <source>
        <dbReference type="Proteomes" id="UP001156664"/>
    </source>
</evidence>
<dbReference type="SUPFAM" id="SSF54534">
    <property type="entry name" value="FKBP-like"/>
    <property type="match status" value="1"/>
</dbReference>
<evidence type="ECO:0000259" key="6">
    <source>
        <dbReference type="PROSITE" id="PS50059"/>
    </source>
</evidence>
<dbReference type="EC" id="5.2.1.8" evidence="5"/>
<evidence type="ECO:0000256" key="1">
    <source>
        <dbReference type="ARBA" id="ARBA00000971"/>
    </source>
</evidence>
<evidence type="ECO:0000256" key="5">
    <source>
        <dbReference type="RuleBase" id="RU003915"/>
    </source>
</evidence>
<dbReference type="InterPro" id="IPR001179">
    <property type="entry name" value="PPIase_FKBP_dom"/>
</dbReference>
<gene>
    <name evidence="7" type="ORF">GCM10007875_20770</name>
</gene>
<evidence type="ECO:0000256" key="3">
    <source>
        <dbReference type="ARBA" id="ARBA00023235"/>
    </source>
</evidence>
<comment type="caution">
    <text evidence="7">The sequence shown here is derived from an EMBL/GenBank/DDBJ whole genome shotgun (WGS) entry which is preliminary data.</text>
</comment>
<sequence length="132" mass="14308">MLDELAVQSGFIHPTAVHTMSDEITLPSGVKITFTKRGTGTVKPTPKSKVTVHYEGTFLDGRVFDSSFRRGETISFGLNQVIPAWTQAVCEMVVGDRATIFCPSATAYGSRGAGPIPPNTDLLFDVELFEIN</sequence>